<keyword evidence="1" id="KW-0547">Nucleotide-binding</keyword>
<dbReference type="InterPro" id="IPR005702">
    <property type="entry name" value="Wzc-like_C"/>
</dbReference>
<evidence type="ECO:0000313" key="4">
    <source>
        <dbReference type="EMBL" id="PZW35956.1"/>
    </source>
</evidence>
<feature type="region of interest" description="Disordered" evidence="3">
    <location>
        <begin position="1"/>
        <end position="29"/>
    </location>
</feature>
<dbReference type="SUPFAM" id="SSF52540">
    <property type="entry name" value="P-loop containing nucleoside triphosphate hydrolases"/>
    <property type="match status" value="1"/>
</dbReference>
<dbReference type="PANTHER" id="PTHR32309:SF31">
    <property type="entry name" value="CAPSULAR EXOPOLYSACCHARIDE FAMILY"/>
    <property type="match status" value="1"/>
</dbReference>
<evidence type="ECO:0000256" key="2">
    <source>
        <dbReference type="ARBA" id="ARBA00022840"/>
    </source>
</evidence>
<reference evidence="4 5" key="1">
    <citation type="submission" date="2018-06" db="EMBL/GenBank/DDBJ databases">
        <title>Genomic Encyclopedia of Archaeal and Bacterial Type Strains, Phase II (KMG-II): from individual species to whole genera.</title>
        <authorList>
            <person name="Goeker M."/>
        </authorList>
    </citation>
    <scope>NUCLEOTIDE SEQUENCE [LARGE SCALE GENOMIC DNA]</scope>
    <source>
        <strain evidence="4 5">ATCC BAA-1881</strain>
    </source>
</reference>
<dbReference type="OrthoDB" id="151978at2"/>
<keyword evidence="2" id="KW-0067">ATP-binding</keyword>
<proteinExistence type="predicted"/>
<evidence type="ECO:0000256" key="3">
    <source>
        <dbReference type="SAM" id="MobiDB-lite"/>
    </source>
</evidence>
<dbReference type="PANTHER" id="PTHR32309">
    <property type="entry name" value="TYROSINE-PROTEIN KINASE"/>
    <property type="match status" value="1"/>
</dbReference>
<gene>
    <name evidence="4" type="ORF">EI42_00123</name>
</gene>
<sequence length="242" mass="26735">MQTQDQQQTSLTPVKQQAKTPQSSPLPPAIAKQDKANISMLQERCRQLCLSTFFPDTDPARSLGITSSIAGEGKTFLAAIMAKTLANDTTNPVTLLECNWEHPDIHTYFEIPATPGLAEWLRGECQLEDIRYIVGPNLTVIPAGNGRSSAVKQLQQMRQHGLRKLFNTPDDFFIVDLPPVVSSAYGKLAATLVESLVIVVRSGETTDLMIAETTEQLKNLPVQGVILNQMVSKIPRWLQRLL</sequence>
<accession>A0A326UCA1</accession>
<dbReference type="Gene3D" id="3.40.50.300">
    <property type="entry name" value="P-loop containing nucleotide triphosphate hydrolases"/>
    <property type="match status" value="1"/>
</dbReference>
<evidence type="ECO:0000256" key="1">
    <source>
        <dbReference type="ARBA" id="ARBA00022741"/>
    </source>
</evidence>
<dbReference type="InterPro" id="IPR050445">
    <property type="entry name" value="Bact_polysacc_biosynth/exp"/>
</dbReference>
<keyword evidence="5" id="KW-1185">Reference proteome</keyword>
<name>A0A326UCA1_THEHA</name>
<evidence type="ECO:0000313" key="5">
    <source>
        <dbReference type="Proteomes" id="UP000248806"/>
    </source>
</evidence>
<feature type="compositionally biased region" description="Polar residues" evidence="3">
    <location>
        <begin position="1"/>
        <end position="23"/>
    </location>
</feature>
<dbReference type="RefSeq" id="WP_111317633.1">
    <property type="nucleotide sequence ID" value="NZ_BIFX01000001.1"/>
</dbReference>
<dbReference type="InterPro" id="IPR027417">
    <property type="entry name" value="P-loop_NTPase"/>
</dbReference>
<comment type="caution">
    <text evidence="4">The sequence shown here is derived from an EMBL/GenBank/DDBJ whole genome shotgun (WGS) entry which is preliminary data.</text>
</comment>
<organism evidence="4 5">
    <name type="scientific">Thermosporothrix hazakensis</name>
    <dbReference type="NCBI Taxonomy" id="644383"/>
    <lineage>
        <taxon>Bacteria</taxon>
        <taxon>Bacillati</taxon>
        <taxon>Chloroflexota</taxon>
        <taxon>Ktedonobacteria</taxon>
        <taxon>Ktedonobacterales</taxon>
        <taxon>Thermosporotrichaceae</taxon>
        <taxon>Thermosporothrix</taxon>
    </lineage>
</organism>
<dbReference type="Proteomes" id="UP000248806">
    <property type="component" value="Unassembled WGS sequence"/>
</dbReference>
<protein>
    <submittedName>
        <fullName evidence="4">Mrp family chromosome partitioning ATPase</fullName>
    </submittedName>
</protein>
<dbReference type="CDD" id="cd05387">
    <property type="entry name" value="BY-kinase"/>
    <property type="match status" value="1"/>
</dbReference>
<dbReference type="EMBL" id="QKUF01000001">
    <property type="protein sequence ID" value="PZW35956.1"/>
    <property type="molecule type" value="Genomic_DNA"/>
</dbReference>
<dbReference type="AlphaFoldDB" id="A0A326UCA1"/>